<feature type="transmembrane region" description="Helical" evidence="2">
    <location>
        <begin position="25"/>
        <end position="46"/>
    </location>
</feature>
<keyword evidence="2" id="KW-1133">Transmembrane helix</keyword>
<dbReference type="EMBL" id="SGPM01000110">
    <property type="protein sequence ID" value="THH29726.1"/>
    <property type="molecule type" value="Genomic_DNA"/>
</dbReference>
<evidence type="ECO:0000313" key="4">
    <source>
        <dbReference type="Proteomes" id="UP000308730"/>
    </source>
</evidence>
<feature type="compositionally biased region" description="Basic and acidic residues" evidence="1">
    <location>
        <begin position="717"/>
        <end position="727"/>
    </location>
</feature>
<organism evidence="3 4">
    <name type="scientific">Antrodiella citrinella</name>
    <dbReference type="NCBI Taxonomy" id="2447956"/>
    <lineage>
        <taxon>Eukaryota</taxon>
        <taxon>Fungi</taxon>
        <taxon>Dikarya</taxon>
        <taxon>Basidiomycota</taxon>
        <taxon>Agaricomycotina</taxon>
        <taxon>Agaricomycetes</taxon>
        <taxon>Polyporales</taxon>
        <taxon>Steccherinaceae</taxon>
        <taxon>Antrodiella</taxon>
    </lineage>
</organism>
<accession>A0A4S4MTX0</accession>
<feature type="region of interest" description="Disordered" evidence="1">
    <location>
        <begin position="218"/>
        <end position="237"/>
    </location>
</feature>
<sequence length="761" mass="80592">MRVKHVLARVPVPAKLRLFWDRVTISKITTIYFVFSVLHCLIQIVFQVQAFTINAKAATFLSSIIAQGNATGPGFAVLGGSNLEWCTSVPSTTDTSSCSVIWSDQGTANAVVAPGALSANDTVPSESAVPSIVVVYPPASTSAVASVVASSAAAATPSVLPSVAAVSSSTASASSVTVATPSLSASSSPAFSSAASSSASSSAVVSVAPSVAHLSSSAASTGTASVTEPSSVSSTSSTSAASSVASIQAPSSSVAVFTVTVAPSVFSHSGDTAAPSQSVTRTLTVALSSSAPTSTPVVAITEIEHLNKRVEVVGAISSSGSKEVQVYDFNGDKEVTLDEKCLMALNWPNSQVDNTKREDIVFICFQIWVLGMSVVALLNESIPHICASLLTHIVATAWGGFQVYNTKLFRADFVRLTTNGACGVNLLPTYWQERANAEIPSLGLNCVALLVSVFLSWRLIKLFGWQTFKRVGASLAINRIYNAVLVLSIVIQLSGFFIVVSGGLWIDQVFNGDIGRLTTRASFFKAIMVVVLVLLIPWLTTGWIAVRRELKVPMLVFLLFSLLYLVGWSAMFVSNTFRWTFLQWRFFSLMTSASVFLTTVTFIVGVICRVNFGKGLRRHLEAQELLVDDVPDYEKGNFEKVDFPSSTAPIPTFSATFGKGPEVPPPSQMFFAPRFAAALPPRFYGPITVDPNSAIAYGVSPLTPPSQPTPSHLSADSVDRGLIRHESGSSQHSVSSTSSTSSGGHSAESENSYRSKRWIIE</sequence>
<name>A0A4S4MTX0_9APHY</name>
<dbReference type="Proteomes" id="UP000308730">
    <property type="component" value="Unassembled WGS sequence"/>
</dbReference>
<evidence type="ECO:0000256" key="1">
    <source>
        <dbReference type="SAM" id="MobiDB-lite"/>
    </source>
</evidence>
<dbReference type="AlphaFoldDB" id="A0A4S4MTX0"/>
<dbReference type="OrthoDB" id="2448307at2759"/>
<feature type="region of interest" description="Disordered" evidence="1">
    <location>
        <begin position="700"/>
        <end position="761"/>
    </location>
</feature>
<evidence type="ECO:0000313" key="3">
    <source>
        <dbReference type="EMBL" id="THH29726.1"/>
    </source>
</evidence>
<dbReference type="PANTHER" id="PTHR34391:SF2">
    <property type="entry name" value="TRP C-TERMINAL DOMAIN-CONTAINING PROTEIN"/>
    <property type="match status" value="1"/>
</dbReference>
<feature type="transmembrane region" description="Helical" evidence="2">
    <location>
        <begin position="439"/>
        <end position="460"/>
    </location>
</feature>
<proteinExistence type="predicted"/>
<feature type="compositionally biased region" description="Low complexity" evidence="1">
    <location>
        <begin position="728"/>
        <end position="746"/>
    </location>
</feature>
<feature type="transmembrane region" description="Helical" evidence="2">
    <location>
        <begin position="526"/>
        <end position="546"/>
    </location>
</feature>
<feature type="transmembrane region" description="Helical" evidence="2">
    <location>
        <begin position="553"/>
        <end position="574"/>
    </location>
</feature>
<evidence type="ECO:0000256" key="2">
    <source>
        <dbReference type="SAM" id="Phobius"/>
    </source>
</evidence>
<dbReference type="PANTHER" id="PTHR34391">
    <property type="entry name" value="UPF0658 GOLGI APPARATUS MEMBRANE PROTEIN C1952.10C-RELATED"/>
    <property type="match status" value="1"/>
</dbReference>
<reference evidence="3 4" key="1">
    <citation type="submission" date="2019-02" db="EMBL/GenBank/DDBJ databases">
        <title>Genome sequencing of the rare red list fungi Antrodiella citrinella (Flaviporus citrinellus).</title>
        <authorList>
            <person name="Buettner E."/>
            <person name="Kellner H."/>
        </authorList>
    </citation>
    <scope>NUCLEOTIDE SEQUENCE [LARGE SCALE GENOMIC DNA]</scope>
    <source>
        <strain evidence="3 4">DSM 108506</strain>
    </source>
</reference>
<dbReference type="InterPro" id="IPR040410">
    <property type="entry name" value="UPF0658_Golgi"/>
</dbReference>
<gene>
    <name evidence="3" type="ORF">EUX98_g4461</name>
</gene>
<keyword evidence="4" id="KW-1185">Reference proteome</keyword>
<feature type="compositionally biased region" description="Basic and acidic residues" evidence="1">
    <location>
        <begin position="747"/>
        <end position="761"/>
    </location>
</feature>
<keyword evidence="2" id="KW-0812">Transmembrane</keyword>
<comment type="caution">
    <text evidence="3">The sequence shown here is derived from an EMBL/GenBank/DDBJ whole genome shotgun (WGS) entry which is preliminary data.</text>
</comment>
<feature type="transmembrane region" description="Helical" evidence="2">
    <location>
        <begin position="480"/>
        <end position="506"/>
    </location>
</feature>
<feature type="transmembrane region" description="Helical" evidence="2">
    <location>
        <begin position="586"/>
        <end position="608"/>
    </location>
</feature>
<protein>
    <submittedName>
        <fullName evidence="3">Uncharacterized protein</fullName>
    </submittedName>
</protein>
<keyword evidence="2" id="KW-0472">Membrane</keyword>
<dbReference type="GO" id="GO:0005794">
    <property type="term" value="C:Golgi apparatus"/>
    <property type="evidence" value="ECO:0007669"/>
    <property type="project" value="TreeGrafter"/>
</dbReference>